<sequence length="137" mass="16316">MNRLMPEQRFKIVQIDIENHGSVRTTYRALIPFYGQHNRLSEQESFGNRIVSRFGTVNWPTRSCNLTPLDYFLWRYVKSLVYADKFETIDYLEDNICRFMPDIWPQMLGKVIENWTSRLDYVRTSCGGHMPEVTLKL</sequence>
<keyword evidence="2" id="KW-1185">Reference proteome</keyword>
<proteinExistence type="predicted"/>
<dbReference type="EMBL" id="CAKOGL010000006">
    <property type="protein sequence ID" value="CAH2087475.1"/>
    <property type="molecule type" value="Genomic_DNA"/>
</dbReference>
<dbReference type="GO" id="GO:0003676">
    <property type="term" value="F:nucleic acid binding"/>
    <property type="evidence" value="ECO:0007669"/>
    <property type="project" value="InterPro"/>
</dbReference>
<evidence type="ECO:0000313" key="2">
    <source>
        <dbReference type="Proteomes" id="UP001153954"/>
    </source>
</evidence>
<dbReference type="InterPro" id="IPR036397">
    <property type="entry name" value="RNaseH_sf"/>
</dbReference>
<dbReference type="Gene3D" id="3.30.420.10">
    <property type="entry name" value="Ribonuclease H-like superfamily/Ribonuclease H"/>
    <property type="match status" value="1"/>
</dbReference>
<reference evidence="1" key="1">
    <citation type="submission" date="2022-03" db="EMBL/GenBank/DDBJ databases">
        <authorList>
            <person name="Tunstrom K."/>
        </authorList>
    </citation>
    <scope>NUCLEOTIDE SEQUENCE</scope>
</reference>
<dbReference type="AlphaFoldDB" id="A0AAU9TK31"/>
<comment type="caution">
    <text evidence="1">The sequence shown here is derived from an EMBL/GenBank/DDBJ whole genome shotgun (WGS) entry which is preliminary data.</text>
</comment>
<accession>A0AAU9TK31</accession>
<name>A0AAU9TK31_EUPED</name>
<dbReference type="PANTHER" id="PTHR47326">
    <property type="entry name" value="TRANSPOSABLE ELEMENT TC3 TRANSPOSASE-LIKE PROTEIN"/>
    <property type="match status" value="1"/>
</dbReference>
<evidence type="ECO:0000313" key="1">
    <source>
        <dbReference type="EMBL" id="CAH2087475.1"/>
    </source>
</evidence>
<gene>
    <name evidence="1" type="ORF">EEDITHA_LOCUS3730</name>
</gene>
<dbReference type="Proteomes" id="UP001153954">
    <property type="component" value="Unassembled WGS sequence"/>
</dbReference>
<protein>
    <recommendedName>
        <fullName evidence="3">DUF2442 domain-containing protein</fullName>
    </recommendedName>
</protein>
<evidence type="ECO:0008006" key="3">
    <source>
        <dbReference type="Google" id="ProtNLM"/>
    </source>
</evidence>
<organism evidence="1 2">
    <name type="scientific">Euphydryas editha</name>
    <name type="common">Edith's checkerspot</name>
    <dbReference type="NCBI Taxonomy" id="104508"/>
    <lineage>
        <taxon>Eukaryota</taxon>
        <taxon>Metazoa</taxon>
        <taxon>Ecdysozoa</taxon>
        <taxon>Arthropoda</taxon>
        <taxon>Hexapoda</taxon>
        <taxon>Insecta</taxon>
        <taxon>Pterygota</taxon>
        <taxon>Neoptera</taxon>
        <taxon>Endopterygota</taxon>
        <taxon>Lepidoptera</taxon>
        <taxon>Glossata</taxon>
        <taxon>Ditrysia</taxon>
        <taxon>Papilionoidea</taxon>
        <taxon>Nymphalidae</taxon>
        <taxon>Nymphalinae</taxon>
        <taxon>Euphydryas</taxon>
    </lineage>
</organism>
<dbReference type="PANTHER" id="PTHR47326:SF1">
    <property type="entry name" value="HTH PSQ-TYPE DOMAIN-CONTAINING PROTEIN"/>
    <property type="match status" value="1"/>
</dbReference>